<dbReference type="AlphaFoldDB" id="A0A6C0CS29"/>
<organism evidence="1">
    <name type="scientific">viral metagenome</name>
    <dbReference type="NCBI Taxonomy" id="1070528"/>
    <lineage>
        <taxon>unclassified sequences</taxon>
        <taxon>metagenomes</taxon>
        <taxon>organismal metagenomes</taxon>
    </lineage>
</organism>
<dbReference type="EMBL" id="MN739484">
    <property type="protein sequence ID" value="QHT07646.1"/>
    <property type="molecule type" value="Genomic_DNA"/>
</dbReference>
<accession>A0A6C0CS29</accession>
<reference evidence="1" key="1">
    <citation type="journal article" date="2020" name="Nature">
        <title>Giant virus diversity and host interactions through global metagenomics.</title>
        <authorList>
            <person name="Schulz F."/>
            <person name="Roux S."/>
            <person name="Paez-Espino D."/>
            <person name="Jungbluth S."/>
            <person name="Walsh D.A."/>
            <person name="Denef V.J."/>
            <person name="McMahon K.D."/>
            <person name="Konstantinidis K.T."/>
            <person name="Eloe-Fadrosh E.A."/>
            <person name="Kyrpides N.C."/>
            <person name="Woyke T."/>
        </authorList>
    </citation>
    <scope>NUCLEOTIDE SEQUENCE</scope>
    <source>
        <strain evidence="1">GVMAG-M-3300021964-36</strain>
    </source>
</reference>
<proteinExistence type="predicted"/>
<sequence>MNLIIKPVISKHQHLGCYIPKKMKATPLRVYSTKPRTITTSKLNGVELVSHSIVYFTFYYCTFNWMYYRNVRKQVDKIKKQKEIDDNQQED</sequence>
<evidence type="ECO:0000313" key="1">
    <source>
        <dbReference type="EMBL" id="QHT07646.1"/>
    </source>
</evidence>
<name>A0A6C0CS29_9ZZZZ</name>
<protein>
    <submittedName>
        <fullName evidence="1">Uncharacterized protein</fullName>
    </submittedName>
</protein>